<reference evidence="2 3" key="1">
    <citation type="submission" date="2020-03" db="EMBL/GenBank/DDBJ databases">
        <title>Whole genome shotgun sequence of Phytohabitans rumicis NBRC 108638.</title>
        <authorList>
            <person name="Komaki H."/>
            <person name="Tamura T."/>
        </authorList>
    </citation>
    <scope>NUCLEOTIDE SEQUENCE [LARGE SCALE GENOMIC DNA]</scope>
    <source>
        <strain evidence="2 3">NBRC 108638</strain>
    </source>
</reference>
<feature type="compositionally biased region" description="Polar residues" evidence="1">
    <location>
        <begin position="1"/>
        <end position="12"/>
    </location>
</feature>
<evidence type="ECO:0000313" key="3">
    <source>
        <dbReference type="Proteomes" id="UP000482960"/>
    </source>
</evidence>
<proteinExistence type="predicted"/>
<dbReference type="EMBL" id="BLPG01000001">
    <property type="protein sequence ID" value="GFJ91064.1"/>
    <property type="molecule type" value="Genomic_DNA"/>
</dbReference>
<comment type="caution">
    <text evidence="2">The sequence shown here is derived from an EMBL/GenBank/DDBJ whole genome shotgun (WGS) entry which is preliminary data.</text>
</comment>
<keyword evidence="3" id="KW-1185">Reference proteome</keyword>
<dbReference type="Proteomes" id="UP000482960">
    <property type="component" value="Unassembled WGS sequence"/>
</dbReference>
<feature type="compositionally biased region" description="Basic and acidic residues" evidence="1">
    <location>
        <begin position="36"/>
        <end position="66"/>
    </location>
</feature>
<protein>
    <submittedName>
        <fullName evidence="2">Uncharacterized protein</fullName>
    </submittedName>
</protein>
<gene>
    <name evidence="2" type="ORF">Prum_047060</name>
</gene>
<dbReference type="AlphaFoldDB" id="A0A6V8L4C5"/>
<reference evidence="2 3" key="2">
    <citation type="submission" date="2020-03" db="EMBL/GenBank/DDBJ databases">
        <authorList>
            <person name="Ichikawa N."/>
            <person name="Kimura A."/>
            <person name="Kitahashi Y."/>
            <person name="Uohara A."/>
        </authorList>
    </citation>
    <scope>NUCLEOTIDE SEQUENCE [LARGE SCALE GENOMIC DNA]</scope>
    <source>
        <strain evidence="2 3">NBRC 108638</strain>
    </source>
</reference>
<evidence type="ECO:0000256" key="1">
    <source>
        <dbReference type="SAM" id="MobiDB-lite"/>
    </source>
</evidence>
<accession>A0A6V8L4C5</accession>
<feature type="region of interest" description="Disordered" evidence="1">
    <location>
        <begin position="1"/>
        <end position="73"/>
    </location>
</feature>
<evidence type="ECO:0000313" key="2">
    <source>
        <dbReference type="EMBL" id="GFJ91064.1"/>
    </source>
</evidence>
<name>A0A6V8L4C5_9ACTN</name>
<organism evidence="2 3">
    <name type="scientific">Phytohabitans rumicis</name>
    <dbReference type="NCBI Taxonomy" id="1076125"/>
    <lineage>
        <taxon>Bacteria</taxon>
        <taxon>Bacillati</taxon>
        <taxon>Actinomycetota</taxon>
        <taxon>Actinomycetes</taxon>
        <taxon>Micromonosporales</taxon>
        <taxon>Micromonosporaceae</taxon>
    </lineage>
</organism>
<sequence>MPAISITVSPSSGPVMEATLGEGTRRPDPVDLDIQGYRDARRATDRCSRGLTRRDPHPNPRPRDSQPDTPPAILVSRCPSGALGYQGPLGNVRASGMHAAVSPGAAPTLASSIKEFAVDQGQMVMVWRSKHDHLPLGMD</sequence>